<accession>A0ABQ5U7E3</accession>
<dbReference type="RefSeq" id="WP_169561420.1">
    <property type="nucleotide sequence ID" value="NZ_BSNF01000008.1"/>
</dbReference>
<gene>
    <name evidence="1" type="ORF">GCM10007924_25620</name>
</gene>
<dbReference type="Proteomes" id="UP001161409">
    <property type="component" value="Unassembled WGS sequence"/>
</dbReference>
<name>A0ABQ5U7E3_9PROT</name>
<protein>
    <submittedName>
        <fullName evidence="1">Uncharacterized protein</fullName>
    </submittedName>
</protein>
<organism evidence="1 2">
    <name type="scientific">Sneathiella chinensis</name>
    <dbReference type="NCBI Taxonomy" id="349750"/>
    <lineage>
        <taxon>Bacteria</taxon>
        <taxon>Pseudomonadati</taxon>
        <taxon>Pseudomonadota</taxon>
        <taxon>Alphaproteobacteria</taxon>
        <taxon>Sneathiellales</taxon>
        <taxon>Sneathiellaceae</taxon>
        <taxon>Sneathiella</taxon>
    </lineage>
</organism>
<evidence type="ECO:0000313" key="2">
    <source>
        <dbReference type="Proteomes" id="UP001161409"/>
    </source>
</evidence>
<evidence type="ECO:0000313" key="1">
    <source>
        <dbReference type="EMBL" id="GLQ07341.1"/>
    </source>
</evidence>
<proteinExistence type="predicted"/>
<sequence length="109" mass="12505">MPLDIHMAWTPERHGITLTGPEDLRPLMDFMDTELQQDTAYARYLIDHINGAEETSFKLSGNSYNLLINNDNFKIENLFSPTETCTGKTADLLALLREWLSLMDRKDSL</sequence>
<keyword evidence="2" id="KW-1185">Reference proteome</keyword>
<dbReference type="EMBL" id="BSNF01000008">
    <property type="protein sequence ID" value="GLQ07341.1"/>
    <property type="molecule type" value="Genomic_DNA"/>
</dbReference>
<comment type="caution">
    <text evidence="1">The sequence shown here is derived from an EMBL/GenBank/DDBJ whole genome shotgun (WGS) entry which is preliminary data.</text>
</comment>
<reference evidence="1" key="2">
    <citation type="submission" date="2023-01" db="EMBL/GenBank/DDBJ databases">
        <title>Draft genome sequence of Sneathiella chinensis strain NBRC 103408.</title>
        <authorList>
            <person name="Sun Q."/>
            <person name="Mori K."/>
        </authorList>
    </citation>
    <scope>NUCLEOTIDE SEQUENCE</scope>
    <source>
        <strain evidence="1">NBRC 103408</strain>
    </source>
</reference>
<reference evidence="1" key="1">
    <citation type="journal article" date="2014" name="Int. J. Syst. Evol. Microbiol.">
        <title>Complete genome of a new Firmicutes species belonging to the dominant human colonic microbiota ('Ruminococcus bicirculans') reveals two chromosomes and a selective capacity to utilize plant glucans.</title>
        <authorList>
            <consortium name="NISC Comparative Sequencing Program"/>
            <person name="Wegmann U."/>
            <person name="Louis P."/>
            <person name="Goesmann A."/>
            <person name="Henrissat B."/>
            <person name="Duncan S.H."/>
            <person name="Flint H.J."/>
        </authorList>
    </citation>
    <scope>NUCLEOTIDE SEQUENCE</scope>
    <source>
        <strain evidence="1">NBRC 103408</strain>
    </source>
</reference>